<keyword evidence="1" id="KW-0812">Transmembrane</keyword>
<accession>A0A315VBV5</accession>
<evidence type="ECO:0000313" key="3">
    <source>
        <dbReference type="EMBL" id="PWA20296.1"/>
    </source>
</evidence>
<evidence type="ECO:0000313" key="4">
    <source>
        <dbReference type="Proteomes" id="UP000250572"/>
    </source>
</evidence>
<sequence length="283" mass="30825">MKTGCAAAMDMVRYILSWFLAPLTSFPSAAASDKSFRRKVRICSETCENFVEERGEKCFYSQSQTSHQDVCDEAHGRNVKVRSVDIKARGNRDVLLITHLPILQEKTNYTQLSDDPLDEYKPFPAVSGAFMDSPYNGNASLQTSTSNLNASYSRPSETEDDGKVSSDTIWLWIAVLATIGNIVVVAVVRLAGKRKEGGGHAANITGTGNRTRGSCIEDSSPPNVGCAIPYASMPKIEATFRVKSDARERALASNSALMPGQARIAHATVHSSLAIWKRLFCGL</sequence>
<organism evidence="3 4">
    <name type="scientific">Gambusia affinis</name>
    <name type="common">Western mosquitofish</name>
    <name type="synonym">Heterandria affinis</name>
    <dbReference type="NCBI Taxonomy" id="33528"/>
    <lineage>
        <taxon>Eukaryota</taxon>
        <taxon>Metazoa</taxon>
        <taxon>Chordata</taxon>
        <taxon>Craniata</taxon>
        <taxon>Vertebrata</taxon>
        <taxon>Euteleostomi</taxon>
        <taxon>Actinopterygii</taxon>
        <taxon>Neopterygii</taxon>
        <taxon>Teleostei</taxon>
        <taxon>Neoteleostei</taxon>
        <taxon>Acanthomorphata</taxon>
        <taxon>Ovalentaria</taxon>
        <taxon>Atherinomorphae</taxon>
        <taxon>Cyprinodontiformes</taxon>
        <taxon>Poeciliidae</taxon>
        <taxon>Poeciliinae</taxon>
        <taxon>Gambusia</taxon>
    </lineage>
</organism>
<dbReference type="Proteomes" id="UP000250572">
    <property type="component" value="Unassembled WGS sequence"/>
</dbReference>
<reference evidence="3 4" key="1">
    <citation type="journal article" date="2018" name="G3 (Bethesda)">
        <title>A High-Quality Reference Genome for the Invasive Mosquitofish Gambusia affinis Using a Chicago Library.</title>
        <authorList>
            <person name="Hoffberg S.L."/>
            <person name="Troendle N.J."/>
            <person name="Glenn T.C."/>
            <person name="Mahmud O."/>
            <person name="Louha S."/>
            <person name="Chalopin D."/>
            <person name="Bennetzen J.L."/>
            <person name="Mauricio R."/>
        </authorList>
    </citation>
    <scope>NUCLEOTIDE SEQUENCE [LARGE SCALE GENOMIC DNA]</scope>
    <source>
        <strain evidence="3">NE01/NJP1002.9</strain>
        <tissue evidence="3">Muscle</tissue>
    </source>
</reference>
<feature type="chain" id="PRO_5016411472" evidence="2">
    <location>
        <begin position="32"/>
        <end position="283"/>
    </location>
</feature>
<proteinExistence type="predicted"/>
<comment type="caution">
    <text evidence="3">The sequence shown here is derived from an EMBL/GenBank/DDBJ whole genome shotgun (WGS) entry which is preliminary data.</text>
</comment>
<feature type="transmembrane region" description="Helical" evidence="1">
    <location>
        <begin position="169"/>
        <end position="191"/>
    </location>
</feature>
<evidence type="ECO:0000256" key="1">
    <source>
        <dbReference type="SAM" id="Phobius"/>
    </source>
</evidence>
<protein>
    <submittedName>
        <fullName evidence="3">Uncharacterized protein</fullName>
    </submittedName>
</protein>
<feature type="signal peptide" evidence="2">
    <location>
        <begin position="1"/>
        <end position="31"/>
    </location>
</feature>
<keyword evidence="4" id="KW-1185">Reference proteome</keyword>
<dbReference type="EMBL" id="NHOQ01001971">
    <property type="protein sequence ID" value="PWA20296.1"/>
    <property type="molecule type" value="Genomic_DNA"/>
</dbReference>
<dbReference type="AlphaFoldDB" id="A0A315VBV5"/>
<gene>
    <name evidence="3" type="ORF">CCH79_00003754</name>
</gene>
<keyword evidence="1" id="KW-1133">Transmembrane helix</keyword>
<evidence type="ECO:0000256" key="2">
    <source>
        <dbReference type="SAM" id="SignalP"/>
    </source>
</evidence>
<keyword evidence="1" id="KW-0472">Membrane</keyword>
<keyword evidence="2" id="KW-0732">Signal</keyword>
<name>A0A315VBV5_GAMAF</name>